<dbReference type="eggNOG" id="KOG2349">
    <property type="taxonomic scope" value="Eukaryota"/>
</dbReference>
<name>T1I4J6_RHOPR</name>
<dbReference type="Gene3D" id="1.20.1730.10">
    <property type="entry name" value="Sodium/glucose cotransporter"/>
    <property type="match status" value="6"/>
</dbReference>
<dbReference type="AlphaFoldDB" id="T1I4J6"/>
<accession>T1I4J6</accession>
<dbReference type="PANTHER" id="PTHR42985:SF39">
    <property type="entry name" value="GH10366P"/>
    <property type="match status" value="1"/>
</dbReference>
<comment type="similarity">
    <text evidence="2">Belongs to the sodium:solute symporter (SSF) (TC 2.A.21) family.</text>
</comment>
<keyword evidence="12" id="KW-1185">Reference proteome</keyword>
<evidence type="ECO:0000256" key="1">
    <source>
        <dbReference type="ARBA" id="ARBA00004651"/>
    </source>
</evidence>
<keyword evidence="5" id="KW-0812">Transmembrane</keyword>
<dbReference type="GO" id="GO:0005886">
    <property type="term" value="C:plasma membrane"/>
    <property type="evidence" value="ECO:0007669"/>
    <property type="project" value="UniProtKB-SubCell"/>
</dbReference>
<keyword evidence="4" id="KW-1003">Cell membrane</keyword>
<proteinExistence type="inferred from homology"/>
<keyword evidence="10" id="KW-0739">Sodium transport</keyword>
<evidence type="ECO:0000256" key="9">
    <source>
        <dbReference type="ARBA" id="ARBA00023136"/>
    </source>
</evidence>
<keyword evidence="8" id="KW-0406">Ion transport</keyword>
<dbReference type="PANTHER" id="PTHR42985">
    <property type="entry name" value="SODIUM-COUPLED MONOCARBOXYLATE TRANSPORTER"/>
    <property type="match status" value="1"/>
</dbReference>
<evidence type="ECO:0000256" key="3">
    <source>
        <dbReference type="ARBA" id="ARBA00022448"/>
    </source>
</evidence>
<evidence type="ECO:0000256" key="5">
    <source>
        <dbReference type="ARBA" id="ARBA00022692"/>
    </source>
</evidence>
<dbReference type="GO" id="GO:0006814">
    <property type="term" value="P:sodium ion transport"/>
    <property type="evidence" value="ECO:0007669"/>
    <property type="project" value="UniProtKB-KW"/>
</dbReference>
<dbReference type="InterPro" id="IPR038377">
    <property type="entry name" value="Na/Glc_symporter_sf"/>
</dbReference>
<dbReference type="OMA" id="GCIDIGG"/>
<evidence type="ECO:0000256" key="10">
    <source>
        <dbReference type="ARBA" id="ARBA00023201"/>
    </source>
</evidence>
<dbReference type="InterPro" id="IPR051163">
    <property type="entry name" value="Sodium:Solute_Symporter_SSF"/>
</dbReference>
<protein>
    <recommendedName>
        <fullName evidence="13">Sodium/solute symporter</fullName>
    </recommendedName>
</protein>
<dbReference type="PROSITE" id="PS50283">
    <property type="entry name" value="NA_SOLUT_SYMP_3"/>
    <property type="match status" value="4"/>
</dbReference>
<evidence type="ECO:0000256" key="4">
    <source>
        <dbReference type="ARBA" id="ARBA00022475"/>
    </source>
</evidence>
<keyword evidence="3" id="KW-0813">Transport</keyword>
<keyword evidence="6" id="KW-1133">Transmembrane helix</keyword>
<dbReference type="InterPro" id="IPR001734">
    <property type="entry name" value="Na/solute_symporter"/>
</dbReference>
<dbReference type="EnsemblMetazoa" id="RPRC011215-RA">
    <property type="protein sequence ID" value="RPRC011215-PA"/>
    <property type="gene ID" value="RPRC011215"/>
</dbReference>
<evidence type="ECO:0000313" key="12">
    <source>
        <dbReference type="Proteomes" id="UP000015103"/>
    </source>
</evidence>
<dbReference type="Pfam" id="PF00474">
    <property type="entry name" value="SSF"/>
    <property type="match status" value="3"/>
</dbReference>
<comment type="subcellular location">
    <subcellularLocation>
        <location evidence="1">Cell membrane</location>
        <topology evidence="1">Multi-pass membrane protein</topology>
    </subcellularLocation>
</comment>
<evidence type="ECO:0000256" key="2">
    <source>
        <dbReference type="ARBA" id="ARBA00006434"/>
    </source>
</evidence>
<evidence type="ECO:0000256" key="7">
    <source>
        <dbReference type="ARBA" id="ARBA00023053"/>
    </source>
</evidence>
<dbReference type="GO" id="GO:0015293">
    <property type="term" value="F:symporter activity"/>
    <property type="evidence" value="ECO:0007669"/>
    <property type="project" value="TreeGrafter"/>
</dbReference>
<evidence type="ECO:0000256" key="8">
    <source>
        <dbReference type="ARBA" id="ARBA00023065"/>
    </source>
</evidence>
<dbReference type="HOGENOM" id="CLU_272288_0_0_1"/>
<dbReference type="InParanoid" id="T1I4J6"/>
<evidence type="ECO:0000256" key="6">
    <source>
        <dbReference type="ARBA" id="ARBA00022989"/>
    </source>
</evidence>
<reference evidence="11" key="1">
    <citation type="submission" date="2015-05" db="UniProtKB">
        <authorList>
            <consortium name="EnsemblMetazoa"/>
        </authorList>
    </citation>
    <scope>IDENTIFICATION</scope>
</reference>
<sequence length="1187" mass="131171">MIALYSSFDPHPFSRHSSWTLWLAGLCLSLQIICTNPGIIQRCLAISTYKKVKISLSTTMNSLSGIIFEDFIKTFAPFTLNNARTNLCLKSIVVLLGLIVNAGIFAMNPSGGLFQTAATLTSIGGGLIIFIISFGLFVRNANIKGVIVGALVGSSVTLCILIGNVWSVAAGKIKYTPKIVSIEGCVNNISHPFENLTQGFPHHTSVTFDEDVPYLFRISFSLFAPIGVVVSFIVGYLITICTKHNKNIDENLLIPQIRKKMHDYDAVTCKDSAIEEGAEDECVHMKEEVEMSWIDYTIFVLMLILSTGFGLYHGIKKKSNTVEEYLFGGRNLPSLPVIFSNMASTVSSISIVAMSRETYYYGLQLLFFPTGLTIGFIVLYFFYIPVFYELRYTSQFEGGIRGVVWSDFIQALFMYVSVITILVISIQNVGGINKVLDIAREGGRLHIFKYSSWTLFIAGFTLSLQIVCTNAGVIQRCLSLPTFKKAKMVIICSGVAFFISFSSYVIVGLLIYTTYYKCDPVMSKELKHADELVTYHVLKVGRKMSGLSGLFLAGILSASLSSISTIMNSLSGIIFEDFVKTFAPFTLNNARTNLSIKSIVALLAVIINGGIFVLDPTAGLLQMATTMLSLTGGLMIFIISFGFFLRKANTKAIIIGALSGILITLWISLGSMWSIAAGKVKYTTKITSIEGCIGNFNHTFENKEKSCKKIYKKMDQLTWIDYIIFVFMLVLSSGFGLYHGIKEKSNTIEEYIFAGRNIPALPLILSNMASTFSSMAIVSLTRETYYYGLQMFFLPIGIIFGFASLYFFYIPVFYELKYSSYFEYLEKRFNKAVRLLGSGVYTISQGGLRGVVWSDFIQALFMYGSMITILVISIQNVGGINKILDIAREGGRLHILNYDPSPFARCSSWSLWITGVTLSLQIICTNAGELKDADELLTYHVLNVGRYLPGISGLFLAGILSASLSSLSSVMNSLSGIIFEDFVKTFAPFTLNNRRTNICLKSIVILLGLITNIGMFTLNPSAGVFQTTTTMLSLTGALIIFILSFGMFVRNANLKGVLAGALSGILITLWISLGNMWSVAAGKIKYTTKIVSVEGCVNNISHPFENMTRGSPDQTPVIFDEDVPYQFRISFNLFTAIGLNVSFIVGYLITVCTKHHKHIEENLLIPQLRKKMHDYDAVASTDKENDG</sequence>
<organism evidence="11 12">
    <name type="scientific">Rhodnius prolixus</name>
    <name type="common">Triatomid bug</name>
    <dbReference type="NCBI Taxonomy" id="13249"/>
    <lineage>
        <taxon>Eukaryota</taxon>
        <taxon>Metazoa</taxon>
        <taxon>Ecdysozoa</taxon>
        <taxon>Arthropoda</taxon>
        <taxon>Hexapoda</taxon>
        <taxon>Insecta</taxon>
        <taxon>Pterygota</taxon>
        <taxon>Neoptera</taxon>
        <taxon>Paraneoptera</taxon>
        <taxon>Hemiptera</taxon>
        <taxon>Heteroptera</taxon>
        <taxon>Panheteroptera</taxon>
        <taxon>Cimicomorpha</taxon>
        <taxon>Reduviidae</taxon>
        <taxon>Triatominae</taxon>
        <taxon>Rhodnius</taxon>
    </lineage>
</organism>
<keyword evidence="7" id="KW-0915">Sodium</keyword>
<evidence type="ECO:0000313" key="11">
    <source>
        <dbReference type="EnsemblMetazoa" id="RPRC011215-PA"/>
    </source>
</evidence>
<evidence type="ECO:0008006" key="13">
    <source>
        <dbReference type="Google" id="ProtNLM"/>
    </source>
</evidence>
<keyword evidence="9" id="KW-0472">Membrane</keyword>
<dbReference type="VEuPathDB" id="VectorBase:RPRC011215"/>
<dbReference type="Proteomes" id="UP000015103">
    <property type="component" value="Unassembled WGS sequence"/>
</dbReference>
<dbReference type="EMBL" id="ACPB03003658">
    <property type="status" value="NOT_ANNOTATED_CDS"/>
    <property type="molecule type" value="Genomic_DNA"/>
</dbReference>